<dbReference type="EC" id="1.5.5.1" evidence="4"/>
<dbReference type="GO" id="GO:0051536">
    <property type="term" value="F:iron-sulfur cluster binding"/>
    <property type="evidence" value="ECO:0007669"/>
    <property type="project" value="UniProtKB-KW"/>
</dbReference>
<evidence type="ECO:0000256" key="8">
    <source>
        <dbReference type="ARBA" id="ARBA00022827"/>
    </source>
</evidence>
<evidence type="ECO:0000259" key="15">
    <source>
        <dbReference type="PROSITE" id="PS51379"/>
    </source>
</evidence>
<evidence type="ECO:0000256" key="14">
    <source>
        <dbReference type="ARBA" id="ARBA00032754"/>
    </source>
</evidence>
<keyword evidence="10 16" id="KW-0560">Oxidoreductase</keyword>
<evidence type="ECO:0000256" key="1">
    <source>
        <dbReference type="ARBA" id="ARBA00001966"/>
    </source>
</evidence>
<dbReference type="GO" id="GO:0004174">
    <property type="term" value="F:electron-transferring-flavoprotein dehydrogenase activity"/>
    <property type="evidence" value="ECO:0007669"/>
    <property type="project" value="UniProtKB-EC"/>
</dbReference>
<dbReference type="InterPro" id="IPR049398">
    <property type="entry name" value="ETF-QO/FixC_UQ-bd"/>
</dbReference>
<dbReference type="AlphaFoldDB" id="A0A1W1CNN5"/>
<protein>
    <recommendedName>
        <fullName evidence="4">electron-transferring-flavoprotein dehydrogenase</fullName>
        <ecNumber evidence="4">1.5.5.1</ecNumber>
    </recommendedName>
    <alternativeName>
        <fullName evidence="14">Electron-transferring-flavoprotein dehydrogenase</fullName>
    </alternativeName>
</protein>
<evidence type="ECO:0000256" key="9">
    <source>
        <dbReference type="ARBA" id="ARBA00022982"/>
    </source>
</evidence>
<keyword evidence="12" id="KW-0411">Iron-sulfur</keyword>
<comment type="cofactor">
    <cofactor evidence="2">
        <name>FAD</name>
        <dbReference type="ChEBI" id="CHEBI:57692"/>
    </cofactor>
</comment>
<keyword evidence="7" id="KW-0479">Metal-binding</keyword>
<dbReference type="GO" id="GO:0005739">
    <property type="term" value="C:mitochondrion"/>
    <property type="evidence" value="ECO:0007669"/>
    <property type="project" value="UniProtKB-ARBA"/>
</dbReference>
<sequence>MSNHDVISTDVLIVGGGPSGLATAIELANQLKEKGEEKRIMLIEKGSEIGSHILSGAVIRPKVFKDLLTAEEFDGIPFDSQVTTDVTVKLNDSGEMELPFHPPYMNNDGNYIASLGQVCKYLATIAEAKGVEIYTGFAVDDMLYNANGKVAGVKTKDTGVDHNGQKQKNYQEGTVVEAGITVLAEGTRGSLAKKVINKFNLDDGKNPQIYSLGVKEIWSVPEGNIKAGAVYHTFGYPLKDKSEFGGGFIYGLTGNRVALGLVVGLDYKDPSFDTHAAMQIWKTHPYVSKFLEGGKVIEFGAKTLPEGGWNSIPKYFDDNLMIVGDSAGFLTTARLKGIHLAVRSGICAAKTAMSAFEKGDTSKKILAGYEESVNKSFIYRELYPTRNMRAVMNDGMIVGGLKMGIQLITGGTCLFVPKTIADADETQTLSNYKGVPFTERFAGKLEWDKKLTFDKVTGVFHSKAMHDEHQPVHLVINNPEKFQSSNIEEYGLTVAAACPAEVYELHIDRNTGAKSLRLHAENCVHCKTCDIKSPNGGITWTTPYGGDGPEYTNM</sequence>
<keyword evidence="11" id="KW-0408">Iron</keyword>
<evidence type="ECO:0000256" key="6">
    <source>
        <dbReference type="ARBA" id="ARBA00022630"/>
    </source>
</evidence>
<dbReference type="InterPro" id="IPR007859">
    <property type="entry name" value="ETF-QO/FixX_C"/>
</dbReference>
<dbReference type="InterPro" id="IPR017896">
    <property type="entry name" value="4Fe4S_Fe-S-bd"/>
</dbReference>
<dbReference type="PANTHER" id="PTHR10617:SF107">
    <property type="entry name" value="ELECTRON TRANSFER FLAVOPROTEIN-UBIQUINONE OXIDOREDUCTASE, MITOCHONDRIAL"/>
    <property type="match status" value="1"/>
</dbReference>
<evidence type="ECO:0000256" key="2">
    <source>
        <dbReference type="ARBA" id="ARBA00001974"/>
    </source>
</evidence>
<keyword evidence="9" id="KW-0249">Electron transport</keyword>
<keyword evidence="8" id="KW-0274">FAD</keyword>
<accession>A0A1W1CNN5</accession>
<comment type="cofactor">
    <cofactor evidence="1">
        <name>[4Fe-4S] cluster</name>
        <dbReference type="ChEBI" id="CHEBI:49883"/>
    </cofactor>
</comment>
<dbReference type="Gene3D" id="3.50.50.60">
    <property type="entry name" value="FAD/NAD(P)-binding domain"/>
    <property type="match status" value="1"/>
</dbReference>
<dbReference type="GO" id="GO:0046872">
    <property type="term" value="F:metal ion binding"/>
    <property type="evidence" value="ECO:0007669"/>
    <property type="project" value="UniProtKB-KW"/>
</dbReference>
<dbReference type="PANTHER" id="PTHR10617">
    <property type="entry name" value="ELECTRON TRANSFER FLAVOPROTEIN-UBIQUINONE OXIDOREDUCTASE"/>
    <property type="match status" value="1"/>
</dbReference>
<dbReference type="InterPro" id="IPR036188">
    <property type="entry name" value="FAD/NAD-bd_sf"/>
</dbReference>
<dbReference type="Pfam" id="PF05187">
    <property type="entry name" value="Fer4_ETF_QO"/>
    <property type="match status" value="1"/>
</dbReference>
<dbReference type="SUPFAM" id="SSF54373">
    <property type="entry name" value="FAD-linked reductases, C-terminal domain"/>
    <property type="match status" value="1"/>
</dbReference>
<keyword evidence="5" id="KW-0813">Transport</keyword>
<reference evidence="16" key="1">
    <citation type="submission" date="2016-10" db="EMBL/GenBank/DDBJ databases">
        <authorList>
            <person name="de Groot N.N."/>
        </authorList>
    </citation>
    <scope>NUCLEOTIDE SEQUENCE</scope>
</reference>
<dbReference type="Pfam" id="PF01946">
    <property type="entry name" value="Thi4"/>
    <property type="match status" value="1"/>
</dbReference>
<dbReference type="Gene3D" id="3.30.9.90">
    <property type="match status" value="1"/>
</dbReference>
<comment type="function">
    <text evidence="3">Accepts electrons from ETF and reduces ubiquinone.</text>
</comment>
<evidence type="ECO:0000313" key="16">
    <source>
        <dbReference type="EMBL" id="SFV67312.1"/>
    </source>
</evidence>
<evidence type="ECO:0000256" key="13">
    <source>
        <dbReference type="ARBA" id="ARBA00023075"/>
    </source>
</evidence>
<feature type="domain" description="4Fe-4S ferredoxin-type" evidence="15">
    <location>
        <begin position="514"/>
        <end position="543"/>
    </location>
</feature>
<evidence type="ECO:0000256" key="10">
    <source>
        <dbReference type="ARBA" id="ARBA00023002"/>
    </source>
</evidence>
<dbReference type="Pfam" id="PF21162">
    <property type="entry name" value="ETFQO_UQ-bd"/>
    <property type="match status" value="1"/>
</dbReference>
<gene>
    <name evidence="16" type="ORF">MNB_SV-12-507</name>
</gene>
<dbReference type="Gene3D" id="3.30.70.20">
    <property type="match status" value="1"/>
</dbReference>
<evidence type="ECO:0000256" key="4">
    <source>
        <dbReference type="ARBA" id="ARBA00012696"/>
    </source>
</evidence>
<keyword evidence="13 16" id="KW-0830">Ubiquinone</keyword>
<evidence type="ECO:0000256" key="7">
    <source>
        <dbReference type="ARBA" id="ARBA00022723"/>
    </source>
</evidence>
<name>A0A1W1CNN5_9ZZZZ</name>
<dbReference type="InterPro" id="IPR040156">
    <property type="entry name" value="ETF-QO"/>
</dbReference>
<organism evidence="16">
    <name type="scientific">hydrothermal vent metagenome</name>
    <dbReference type="NCBI Taxonomy" id="652676"/>
    <lineage>
        <taxon>unclassified sequences</taxon>
        <taxon>metagenomes</taxon>
        <taxon>ecological metagenomes</taxon>
    </lineage>
</organism>
<dbReference type="SUPFAM" id="SSF54862">
    <property type="entry name" value="4Fe-4S ferredoxins"/>
    <property type="match status" value="1"/>
</dbReference>
<keyword evidence="6" id="KW-0285">Flavoprotein</keyword>
<dbReference type="EMBL" id="FPHE01000161">
    <property type="protein sequence ID" value="SFV67312.1"/>
    <property type="molecule type" value="Genomic_DNA"/>
</dbReference>
<evidence type="ECO:0000256" key="5">
    <source>
        <dbReference type="ARBA" id="ARBA00022448"/>
    </source>
</evidence>
<dbReference type="PROSITE" id="PS51379">
    <property type="entry name" value="4FE4S_FER_2"/>
    <property type="match status" value="1"/>
</dbReference>
<evidence type="ECO:0000256" key="3">
    <source>
        <dbReference type="ARBA" id="ARBA00002819"/>
    </source>
</evidence>
<dbReference type="SUPFAM" id="SSF51905">
    <property type="entry name" value="FAD/NAD(P)-binding domain"/>
    <property type="match status" value="1"/>
</dbReference>
<evidence type="ECO:0000256" key="12">
    <source>
        <dbReference type="ARBA" id="ARBA00023014"/>
    </source>
</evidence>
<proteinExistence type="predicted"/>
<evidence type="ECO:0000256" key="11">
    <source>
        <dbReference type="ARBA" id="ARBA00023004"/>
    </source>
</evidence>